<dbReference type="EMBL" id="JH001184">
    <property type="protein sequence ID" value="EGW05554.1"/>
    <property type="molecule type" value="Genomic_DNA"/>
</dbReference>
<evidence type="ECO:0000313" key="1">
    <source>
        <dbReference type="EMBL" id="EGW05554.1"/>
    </source>
</evidence>
<sequence length="68" mass="7410">MTPNERTVLLSRAAGCRSWESGTAQLLKVLEGAHLNLNTQRLGPYSQRPSPGALLHPLVKKTLPLMSC</sequence>
<dbReference type="InParanoid" id="G3I3H8"/>
<dbReference type="Proteomes" id="UP000001075">
    <property type="component" value="Unassembled WGS sequence"/>
</dbReference>
<evidence type="ECO:0000313" key="2">
    <source>
        <dbReference type="Proteomes" id="UP000001075"/>
    </source>
</evidence>
<name>G3I3H8_CRIGR</name>
<dbReference type="AlphaFoldDB" id="G3I3H8"/>
<organism evidence="1 2">
    <name type="scientific">Cricetulus griseus</name>
    <name type="common">Chinese hamster</name>
    <name type="synonym">Cricetulus barabensis griseus</name>
    <dbReference type="NCBI Taxonomy" id="10029"/>
    <lineage>
        <taxon>Eukaryota</taxon>
        <taxon>Metazoa</taxon>
        <taxon>Chordata</taxon>
        <taxon>Craniata</taxon>
        <taxon>Vertebrata</taxon>
        <taxon>Euteleostomi</taxon>
        <taxon>Mammalia</taxon>
        <taxon>Eutheria</taxon>
        <taxon>Euarchontoglires</taxon>
        <taxon>Glires</taxon>
        <taxon>Rodentia</taxon>
        <taxon>Myomorpha</taxon>
        <taxon>Muroidea</taxon>
        <taxon>Cricetidae</taxon>
        <taxon>Cricetinae</taxon>
        <taxon>Cricetulus</taxon>
    </lineage>
</organism>
<protein>
    <submittedName>
        <fullName evidence="1">Uncharacterized protein</fullName>
    </submittedName>
</protein>
<accession>G3I3H8</accession>
<reference evidence="2" key="1">
    <citation type="journal article" date="2011" name="Nat. Biotechnol.">
        <title>The genomic sequence of the Chinese hamster ovary (CHO)-K1 cell line.</title>
        <authorList>
            <person name="Xu X."/>
            <person name="Nagarajan H."/>
            <person name="Lewis N.E."/>
            <person name="Pan S."/>
            <person name="Cai Z."/>
            <person name="Liu X."/>
            <person name="Chen W."/>
            <person name="Xie M."/>
            <person name="Wang W."/>
            <person name="Hammond S."/>
            <person name="Andersen M.R."/>
            <person name="Neff N."/>
            <person name="Passarelli B."/>
            <person name="Koh W."/>
            <person name="Fan H.C."/>
            <person name="Wang J."/>
            <person name="Gui Y."/>
            <person name="Lee K.H."/>
            <person name="Betenbaugh M.J."/>
            <person name="Quake S.R."/>
            <person name="Famili I."/>
            <person name="Palsson B.O."/>
            <person name="Wang J."/>
        </authorList>
    </citation>
    <scope>NUCLEOTIDE SEQUENCE [LARGE SCALE GENOMIC DNA]</scope>
    <source>
        <strain evidence="2">CHO K1 cell line</strain>
    </source>
</reference>
<proteinExistence type="predicted"/>
<gene>
    <name evidence="1" type="ORF">I79_017986</name>
</gene>